<feature type="compositionally biased region" description="Basic and acidic residues" evidence="1">
    <location>
        <begin position="1"/>
        <end position="15"/>
    </location>
</feature>
<feature type="compositionally biased region" description="Basic residues" evidence="1">
    <location>
        <begin position="80"/>
        <end position="91"/>
    </location>
</feature>
<dbReference type="InterPro" id="IPR013226">
    <property type="entry name" value="Pal1"/>
</dbReference>
<accession>A0AAV5A9C4</accession>
<feature type="compositionally biased region" description="Low complexity" evidence="1">
    <location>
        <begin position="415"/>
        <end position="424"/>
    </location>
</feature>
<feature type="compositionally biased region" description="Low complexity" evidence="1">
    <location>
        <begin position="341"/>
        <end position="355"/>
    </location>
</feature>
<dbReference type="PANTHER" id="PTHR28307">
    <property type="entry name" value="PROTEIN PAL1"/>
    <property type="match status" value="1"/>
</dbReference>
<name>A0AAV5A9C4_9AGAM</name>
<dbReference type="AlphaFoldDB" id="A0AAV5A9C4"/>
<dbReference type="Pfam" id="PF08316">
    <property type="entry name" value="Pal1"/>
    <property type="match status" value="1"/>
</dbReference>
<organism evidence="2 3">
    <name type="scientific">Clathrus columnatus</name>
    <dbReference type="NCBI Taxonomy" id="1419009"/>
    <lineage>
        <taxon>Eukaryota</taxon>
        <taxon>Fungi</taxon>
        <taxon>Dikarya</taxon>
        <taxon>Basidiomycota</taxon>
        <taxon>Agaricomycotina</taxon>
        <taxon>Agaricomycetes</taxon>
        <taxon>Phallomycetidae</taxon>
        <taxon>Phallales</taxon>
        <taxon>Clathraceae</taxon>
        <taxon>Clathrus</taxon>
    </lineage>
</organism>
<dbReference type="PANTHER" id="PTHR28307:SF2">
    <property type="entry name" value="PROTEIN PAL1"/>
    <property type="match status" value="1"/>
</dbReference>
<gene>
    <name evidence="2" type="ORF">Clacol_003768</name>
</gene>
<protein>
    <submittedName>
        <fullName evidence="2">Uncharacterized protein</fullName>
    </submittedName>
</protein>
<evidence type="ECO:0000256" key="1">
    <source>
        <dbReference type="SAM" id="MobiDB-lite"/>
    </source>
</evidence>
<feature type="compositionally biased region" description="Polar residues" evidence="1">
    <location>
        <begin position="276"/>
        <end position="298"/>
    </location>
</feature>
<dbReference type="EMBL" id="BPWL01000004">
    <property type="protein sequence ID" value="GJJ09545.1"/>
    <property type="molecule type" value="Genomic_DNA"/>
</dbReference>
<evidence type="ECO:0000313" key="2">
    <source>
        <dbReference type="EMBL" id="GJJ09545.1"/>
    </source>
</evidence>
<sequence length="442" mass="48039">MSSRRASDPFRDNHNSHNNHNLTHLPREDMLAAVREAVTVKTVPQDRTRTSRASENVTPPRQRRSHSTDIPPTVPDKSAKPSRPKTTKKASMHADAIDRLDISGVGLAMLHHDGPFDACAPSRNKHKHKAPMLAWSPSDAPPDLAGVPHLSEQRPPISPSSLDSPYAVINSGKTGLYPSYAAIPSSLPRKRVDALAEAWGVAEPEPFEEFSAGGGDRSAPNSIKNGKELHSSSARRVKESRDAYRDIQESNHHKGSRSAIPPPQPISLPGSRPMDSLSTSPKDSQQYAYYAQGNNGRDSSPRRSKSLIARIKKMRDAPNVPVMYDDEDGIESKSDSFENISPSEPVPVGSSSPSRPTHKHQSSFLGLFKTSGGGGSTPVSPTYPAEDLVYAYPEESKDKDLPPTPGDYFGDARRPGAAPGLGRRTSLMKKITGVRNRNNSRV</sequence>
<comment type="caution">
    <text evidence="2">The sequence shown here is derived from an EMBL/GenBank/DDBJ whole genome shotgun (WGS) entry which is preliminary data.</text>
</comment>
<feature type="region of interest" description="Disordered" evidence="1">
    <location>
        <begin position="1"/>
        <end position="92"/>
    </location>
</feature>
<evidence type="ECO:0000313" key="3">
    <source>
        <dbReference type="Proteomes" id="UP001050691"/>
    </source>
</evidence>
<keyword evidence="3" id="KW-1185">Reference proteome</keyword>
<dbReference type="GO" id="GO:0005737">
    <property type="term" value="C:cytoplasm"/>
    <property type="evidence" value="ECO:0007669"/>
    <property type="project" value="TreeGrafter"/>
</dbReference>
<feature type="region of interest" description="Disordered" evidence="1">
    <location>
        <begin position="207"/>
        <end position="442"/>
    </location>
</feature>
<feature type="region of interest" description="Disordered" evidence="1">
    <location>
        <begin position="143"/>
        <end position="163"/>
    </location>
</feature>
<reference evidence="2" key="1">
    <citation type="submission" date="2021-10" db="EMBL/GenBank/DDBJ databases">
        <title>De novo Genome Assembly of Clathrus columnatus (Basidiomycota, Fungi) Using Illumina and Nanopore Sequence Data.</title>
        <authorList>
            <person name="Ogiso-Tanaka E."/>
            <person name="Itagaki H."/>
            <person name="Hosoya T."/>
            <person name="Hosaka K."/>
        </authorList>
    </citation>
    <scope>NUCLEOTIDE SEQUENCE</scope>
    <source>
        <strain evidence="2">MO-923</strain>
    </source>
</reference>
<proteinExistence type="predicted"/>
<feature type="compositionally biased region" description="Basic residues" evidence="1">
    <location>
        <begin position="302"/>
        <end position="313"/>
    </location>
</feature>
<feature type="compositionally biased region" description="Basic and acidic residues" evidence="1">
    <location>
        <begin position="225"/>
        <end position="252"/>
    </location>
</feature>
<dbReference type="Proteomes" id="UP001050691">
    <property type="component" value="Unassembled WGS sequence"/>
</dbReference>